<comment type="caution">
    <text evidence="1">The sequence shown here is derived from an EMBL/GenBank/DDBJ whole genome shotgun (WGS) entry which is preliminary data.</text>
</comment>
<reference evidence="1 2" key="1">
    <citation type="journal article" date="2022" name="bioRxiv">
        <title>Genomics of Preaxostyla Flagellates Illuminates Evolutionary Transitions and the Path Towards Mitochondrial Loss.</title>
        <authorList>
            <person name="Novak L.V.F."/>
            <person name="Treitli S.C."/>
            <person name="Pyrih J."/>
            <person name="Halakuc P."/>
            <person name="Pipaliya S.V."/>
            <person name="Vacek V."/>
            <person name="Brzon O."/>
            <person name="Soukal P."/>
            <person name="Eme L."/>
            <person name="Dacks J.B."/>
            <person name="Karnkowska A."/>
            <person name="Elias M."/>
            <person name="Hampl V."/>
        </authorList>
    </citation>
    <scope>NUCLEOTIDE SEQUENCE [LARGE SCALE GENOMIC DNA]</scope>
    <source>
        <strain evidence="1">NAU3</strain>
        <tissue evidence="1">Gut</tissue>
    </source>
</reference>
<dbReference type="EMBL" id="JARBJD010000004">
    <property type="protein sequence ID" value="KAK2963947.1"/>
    <property type="molecule type" value="Genomic_DNA"/>
</dbReference>
<keyword evidence="2" id="KW-1185">Reference proteome</keyword>
<evidence type="ECO:0000313" key="1">
    <source>
        <dbReference type="EMBL" id="KAK2963947.1"/>
    </source>
</evidence>
<gene>
    <name evidence="1" type="ORF">BLNAU_1024</name>
</gene>
<name>A0ABQ9YJK5_9EUKA</name>
<protein>
    <submittedName>
        <fullName evidence="1">Uncharacterized protein</fullName>
    </submittedName>
</protein>
<sequence length="196" mass="21796">MSPSVLAPSCQTPPNLSFLSTHNDFGADCSSQSHDASFRPLRGCWSEEELDSAEEWATVFWSLAATVKFRPAFDDTLEAKAVQFLKAVQIITSATMEMLITQLSRCSARVLYHLVKADLIPQLIATLNPQTLSFAKAVDIHTYLLKTIAESFNLATPIFLAKLEITDHDKQQAVHETYLPTMDFVLHMPVILTIPS</sequence>
<accession>A0ABQ9YJK5</accession>
<proteinExistence type="predicted"/>
<organism evidence="1 2">
    <name type="scientific">Blattamonas nauphoetae</name>
    <dbReference type="NCBI Taxonomy" id="2049346"/>
    <lineage>
        <taxon>Eukaryota</taxon>
        <taxon>Metamonada</taxon>
        <taxon>Preaxostyla</taxon>
        <taxon>Oxymonadida</taxon>
        <taxon>Blattamonas</taxon>
    </lineage>
</organism>
<evidence type="ECO:0000313" key="2">
    <source>
        <dbReference type="Proteomes" id="UP001281761"/>
    </source>
</evidence>
<dbReference type="Proteomes" id="UP001281761">
    <property type="component" value="Unassembled WGS sequence"/>
</dbReference>